<dbReference type="AlphaFoldDB" id="A0A0C3FTZ3"/>
<evidence type="ECO:0000313" key="7">
    <source>
        <dbReference type="Proteomes" id="UP000054166"/>
    </source>
</evidence>
<proteinExistence type="predicted"/>
<protein>
    <recommendedName>
        <fullName evidence="8">RNase III domain-containing protein</fullName>
    </recommendedName>
</protein>
<organism evidence="6 7">
    <name type="scientific">Piloderma croceum (strain F 1598)</name>
    <dbReference type="NCBI Taxonomy" id="765440"/>
    <lineage>
        <taxon>Eukaryota</taxon>
        <taxon>Fungi</taxon>
        <taxon>Dikarya</taxon>
        <taxon>Basidiomycota</taxon>
        <taxon>Agaricomycotina</taxon>
        <taxon>Agaricomycetes</taxon>
        <taxon>Agaricomycetidae</taxon>
        <taxon>Atheliales</taxon>
        <taxon>Atheliaceae</taxon>
        <taxon>Piloderma</taxon>
    </lineage>
</organism>
<dbReference type="PROSITE" id="PS50142">
    <property type="entry name" value="RNASE_3_2"/>
    <property type="match status" value="1"/>
</dbReference>
<dbReference type="InterPro" id="IPR000999">
    <property type="entry name" value="RNase_III_dom"/>
</dbReference>
<evidence type="ECO:0000259" key="5">
    <source>
        <dbReference type="PROSITE" id="PS50142"/>
    </source>
</evidence>
<reference evidence="6 7" key="1">
    <citation type="submission" date="2014-04" db="EMBL/GenBank/DDBJ databases">
        <authorList>
            <consortium name="DOE Joint Genome Institute"/>
            <person name="Kuo A."/>
            <person name="Tarkka M."/>
            <person name="Buscot F."/>
            <person name="Kohler A."/>
            <person name="Nagy L.G."/>
            <person name="Floudas D."/>
            <person name="Copeland A."/>
            <person name="Barry K.W."/>
            <person name="Cichocki N."/>
            <person name="Veneault-Fourrey C."/>
            <person name="LaButti K."/>
            <person name="Lindquist E.A."/>
            <person name="Lipzen A."/>
            <person name="Lundell T."/>
            <person name="Morin E."/>
            <person name="Murat C."/>
            <person name="Sun H."/>
            <person name="Tunlid A."/>
            <person name="Henrissat B."/>
            <person name="Grigoriev I.V."/>
            <person name="Hibbett D.S."/>
            <person name="Martin F."/>
            <person name="Nordberg H.P."/>
            <person name="Cantor M.N."/>
            <person name="Hua S.X."/>
        </authorList>
    </citation>
    <scope>NUCLEOTIDE SEQUENCE [LARGE SCALE GENOMIC DNA]</scope>
    <source>
        <strain evidence="6 7">F 1598</strain>
    </source>
</reference>
<sequence>MTTTRLPDPLPDLPYLDAAIALDVYAHSSLHYDGKPVNEEYGDNQRLSTLGEVVLSMAVTQSLFCKKPLKSADTIVQERNAATSDANIHVWVEAYKMKSRLAFAPAALEETKTEAASRFLLTSYLGAVYYRYGLPPIKAWIDKLIDPNDQSANSAPPQPTQMPPALPQSPSQIQSINPAQDNILAIFNQRLQQNGMTAEWPAESIGPAHALRWHVKCVVGGVEKGQGGGRNQNMAKKEAAKIAYLNMGFGAIA</sequence>
<gene>
    <name evidence="6" type="ORF">PILCRDRAFT_820762</name>
</gene>
<dbReference type="Proteomes" id="UP000054166">
    <property type="component" value="Unassembled WGS sequence"/>
</dbReference>
<dbReference type="GO" id="GO:0003723">
    <property type="term" value="F:RNA binding"/>
    <property type="evidence" value="ECO:0007669"/>
    <property type="project" value="UniProtKB-UniRule"/>
</dbReference>
<reference evidence="7" key="2">
    <citation type="submission" date="2015-01" db="EMBL/GenBank/DDBJ databases">
        <title>Evolutionary Origins and Diversification of the Mycorrhizal Mutualists.</title>
        <authorList>
            <consortium name="DOE Joint Genome Institute"/>
            <consortium name="Mycorrhizal Genomics Consortium"/>
            <person name="Kohler A."/>
            <person name="Kuo A."/>
            <person name="Nagy L.G."/>
            <person name="Floudas D."/>
            <person name="Copeland A."/>
            <person name="Barry K.W."/>
            <person name="Cichocki N."/>
            <person name="Veneault-Fourrey C."/>
            <person name="LaButti K."/>
            <person name="Lindquist E.A."/>
            <person name="Lipzen A."/>
            <person name="Lundell T."/>
            <person name="Morin E."/>
            <person name="Murat C."/>
            <person name="Riley R."/>
            <person name="Ohm R."/>
            <person name="Sun H."/>
            <person name="Tunlid A."/>
            <person name="Henrissat B."/>
            <person name="Grigoriev I.V."/>
            <person name="Hibbett D.S."/>
            <person name="Martin F."/>
        </authorList>
    </citation>
    <scope>NUCLEOTIDE SEQUENCE [LARGE SCALE GENOMIC DNA]</scope>
    <source>
        <strain evidence="7">F 1598</strain>
    </source>
</reference>
<evidence type="ECO:0000313" key="6">
    <source>
        <dbReference type="EMBL" id="KIM82356.1"/>
    </source>
</evidence>
<evidence type="ECO:0008006" key="8">
    <source>
        <dbReference type="Google" id="ProtNLM"/>
    </source>
</evidence>
<dbReference type="Gene3D" id="1.10.1520.10">
    <property type="entry name" value="Ribonuclease III domain"/>
    <property type="match status" value="1"/>
</dbReference>
<dbReference type="SMART" id="SM00358">
    <property type="entry name" value="DSRM"/>
    <property type="match status" value="1"/>
</dbReference>
<dbReference type="Pfam" id="PF00035">
    <property type="entry name" value="dsrm"/>
    <property type="match status" value="1"/>
</dbReference>
<dbReference type="Gene3D" id="3.30.160.20">
    <property type="match status" value="1"/>
</dbReference>
<evidence type="ECO:0000259" key="4">
    <source>
        <dbReference type="PROSITE" id="PS50137"/>
    </source>
</evidence>
<evidence type="ECO:0000256" key="3">
    <source>
        <dbReference type="SAM" id="MobiDB-lite"/>
    </source>
</evidence>
<evidence type="ECO:0000256" key="1">
    <source>
        <dbReference type="ARBA" id="ARBA00022884"/>
    </source>
</evidence>
<evidence type="ECO:0000256" key="2">
    <source>
        <dbReference type="PROSITE-ProRule" id="PRU00266"/>
    </source>
</evidence>
<keyword evidence="1 2" id="KW-0694">RNA-binding</keyword>
<keyword evidence="7" id="KW-1185">Reference proteome</keyword>
<accession>A0A0C3FTZ3</accession>
<feature type="domain" description="DRBM" evidence="4">
    <location>
        <begin position="182"/>
        <end position="249"/>
    </location>
</feature>
<feature type="compositionally biased region" description="Pro residues" evidence="3">
    <location>
        <begin position="156"/>
        <end position="167"/>
    </location>
</feature>
<dbReference type="HOGENOM" id="CLU_056047_1_0_1"/>
<dbReference type="InterPro" id="IPR036389">
    <property type="entry name" value="RNase_III_sf"/>
</dbReference>
<dbReference type="InterPro" id="IPR014720">
    <property type="entry name" value="dsRBD_dom"/>
</dbReference>
<feature type="domain" description="RNase III" evidence="5">
    <location>
        <begin position="40"/>
        <end position="133"/>
    </location>
</feature>
<dbReference type="SUPFAM" id="SSF54768">
    <property type="entry name" value="dsRNA-binding domain-like"/>
    <property type="match status" value="1"/>
</dbReference>
<dbReference type="InParanoid" id="A0A0C3FTZ3"/>
<dbReference type="PROSITE" id="PS50137">
    <property type="entry name" value="DS_RBD"/>
    <property type="match status" value="1"/>
</dbReference>
<dbReference type="GO" id="GO:0004525">
    <property type="term" value="F:ribonuclease III activity"/>
    <property type="evidence" value="ECO:0007669"/>
    <property type="project" value="InterPro"/>
</dbReference>
<dbReference type="EMBL" id="KN832995">
    <property type="protein sequence ID" value="KIM82356.1"/>
    <property type="molecule type" value="Genomic_DNA"/>
</dbReference>
<dbReference type="SUPFAM" id="SSF69065">
    <property type="entry name" value="RNase III domain-like"/>
    <property type="match status" value="1"/>
</dbReference>
<dbReference type="GO" id="GO:0006396">
    <property type="term" value="P:RNA processing"/>
    <property type="evidence" value="ECO:0007669"/>
    <property type="project" value="InterPro"/>
</dbReference>
<name>A0A0C3FTZ3_PILCF</name>
<feature type="region of interest" description="Disordered" evidence="3">
    <location>
        <begin position="148"/>
        <end position="171"/>
    </location>
</feature>
<dbReference type="OrthoDB" id="2392202at2759"/>
<dbReference type="STRING" id="765440.A0A0C3FTZ3"/>